<name>A4G8Z1_HERAR</name>
<sequence length="483" mass="52262">MPRIACADVTGCAPLTSLTPSLIPLLSHTSPDRIVAWRDGIPVTAAQFLSDVEKLATILPASRHILNDCHDRYHFLVALSAILVAGKVNLLPSTRTAETIRQLLSFAPDAVCLTDQSNCAIALPQTAYPSPTFFGQIGSASIRAFNIPQIEEDRLVAYVFTSGSTGLPIAHRKTWATLVCNVQMEARQLGLEPGVNYSVVGTVPAQHMYGFESTVLMPLANGFSLTSAQSFYPADICHSLAQVPEPRVLITTPVHLRSLLGSALPLPKIEVMVSATAPLSPQLAQQAEQAFHAPLQEIYGSTETGQIATRQPSLTPEWVLFPTLKMAPCPEQDKNDSRMWISGGHVETPMPMNDAIELTSNGKFLLHGRITDLINIAGKRSSLAYLNHHLNAIPGIVDGAFFMPPEKTSGEVTRLKAVVVAPTLEVGDIIAALREKIDPAFMPRPLYKVDSLPRNATGKLPHAALAEFMNTLSNEHSSSERKP</sequence>
<dbReference type="PANTHER" id="PTHR43201:SF8">
    <property type="entry name" value="ACYL-COA SYNTHETASE FAMILY MEMBER 3"/>
    <property type="match status" value="1"/>
</dbReference>
<keyword evidence="4" id="KW-1185">Reference proteome</keyword>
<feature type="domain" description="AMP-dependent synthetase/ligase" evidence="2">
    <location>
        <begin position="30"/>
        <end position="318"/>
    </location>
</feature>
<proteinExistence type="inferred from homology"/>
<dbReference type="EC" id="6.2.1.12" evidence="3"/>
<dbReference type="InterPro" id="IPR042099">
    <property type="entry name" value="ANL_N_sf"/>
</dbReference>
<dbReference type="eggNOG" id="COG0318">
    <property type="taxonomic scope" value="Bacteria"/>
</dbReference>
<dbReference type="PANTHER" id="PTHR43201">
    <property type="entry name" value="ACYL-COA SYNTHETASE"/>
    <property type="match status" value="1"/>
</dbReference>
<dbReference type="Gene3D" id="3.30.300.30">
    <property type="match status" value="1"/>
</dbReference>
<dbReference type="Gene3D" id="3.40.50.12780">
    <property type="entry name" value="N-terminal domain of ligase-like"/>
    <property type="match status" value="1"/>
</dbReference>
<organism evidence="3 4">
    <name type="scientific">Herminiimonas arsenicoxydans</name>
    <dbReference type="NCBI Taxonomy" id="204773"/>
    <lineage>
        <taxon>Bacteria</taxon>
        <taxon>Pseudomonadati</taxon>
        <taxon>Pseudomonadota</taxon>
        <taxon>Betaproteobacteria</taxon>
        <taxon>Burkholderiales</taxon>
        <taxon>Oxalobacteraceae</taxon>
        <taxon>Herminiimonas</taxon>
    </lineage>
</organism>
<dbReference type="GO" id="GO:0006631">
    <property type="term" value="P:fatty acid metabolic process"/>
    <property type="evidence" value="ECO:0007669"/>
    <property type="project" value="TreeGrafter"/>
</dbReference>
<dbReference type="EMBL" id="CU207211">
    <property type="protein sequence ID" value="CAL62978.1"/>
    <property type="molecule type" value="Genomic_DNA"/>
</dbReference>
<keyword evidence="3" id="KW-0436">Ligase</keyword>
<dbReference type="GO" id="GO:0016207">
    <property type="term" value="F:4-coumarate-CoA ligase activity"/>
    <property type="evidence" value="ECO:0007669"/>
    <property type="project" value="UniProtKB-EC"/>
</dbReference>
<gene>
    <name evidence="3" type="ordered locus">HEAR2864</name>
</gene>
<comment type="similarity">
    <text evidence="1">Belongs to the ATP-dependent AMP-binding enzyme family.</text>
</comment>
<dbReference type="SUPFAM" id="SSF56801">
    <property type="entry name" value="Acetyl-CoA synthetase-like"/>
    <property type="match status" value="1"/>
</dbReference>
<dbReference type="GO" id="GO:0031956">
    <property type="term" value="F:medium-chain fatty acid-CoA ligase activity"/>
    <property type="evidence" value="ECO:0007669"/>
    <property type="project" value="TreeGrafter"/>
</dbReference>
<protein>
    <submittedName>
        <fullName evidence="3">4-coumarate--CoA ligase</fullName>
        <ecNumber evidence="3">6.2.1.12</ecNumber>
    </submittedName>
</protein>
<dbReference type="STRING" id="204773.HEAR2864"/>
<dbReference type="HOGENOM" id="CLU_026234_2_0_4"/>
<evidence type="ECO:0000256" key="1">
    <source>
        <dbReference type="ARBA" id="ARBA00006432"/>
    </source>
</evidence>
<dbReference type="OrthoDB" id="9787658at2"/>
<dbReference type="KEGG" id="har:HEAR2864"/>
<dbReference type="AlphaFoldDB" id="A4G8Z1"/>
<reference evidence="3 4" key="1">
    <citation type="journal article" date="2007" name="PLoS Genet.">
        <title>A tale of two oxidation states: bacterial colonization of arsenic-rich environments.</title>
        <authorList>
            <person name="Muller D."/>
            <person name="Medigue C."/>
            <person name="Koechler S."/>
            <person name="Barbe V."/>
            <person name="Barakat M."/>
            <person name="Talla E."/>
            <person name="Bonnefoy V."/>
            <person name="Krin E."/>
            <person name="Arsene-Ploetze F."/>
            <person name="Carapito C."/>
            <person name="Chandler M."/>
            <person name="Cournoyer B."/>
            <person name="Cruveiller S."/>
            <person name="Dossat C."/>
            <person name="Duval S."/>
            <person name="Heymann M."/>
            <person name="Leize E."/>
            <person name="Lieutaud A."/>
            <person name="Lievremont D."/>
            <person name="Makita Y."/>
            <person name="Mangenot S."/>
            <person name="Nitschke W."/>
            <person name="Ortet P."/>
            <person name="Perdrial N."/>
            <person name="Schoepp B."/>
            <person name="Siguier N."/>
            <person name="Simeonova D.D."/>
            <person name="Rouy Z."/>
            <person name="Segurens B."/>
            <person name="Turlin E."/>
            <person name="Vallenet D."/>
            <person name="Van Dorsselaer A."/>
            <person name="Weiss S."/>
            <person name="Weissenbach J."/>
            <person name="Lett M.C."/>
            <person name="Danchin A."/>
            <person name="Bertin P.N."/>
        </authorList>
    </citation>
    <scope>NUCLEOTIDE SEQUENCE [LARGE SCALE GENOMIC DNA]</scope>
    <source>
        <strain evidence="4">ULPAs1</strain>
    </source>
</reference>
<dbReference type="InterPro" id="IPR045851">
    <property type="entry name" value="AMP-bd_C_sf"/>
</dbReference>
<evidence type="ECO:0000313" key="4">
    <source>
        <dbReference type="Proteomes" id="UP000006697"/>
    </source>
</evidence>
<dbReference type="Proteomes" id="UP000006697">
    <property type="component" value="Chromosome"/>
</dbReference>
<accession>A4G8Z1</accession>
<dbReference type="InterPro" id="IPR000873">
    <property type="entry name" value="AMP-dep_synth/lig_dom"/>
</dbReference>
<dbReference type="Pfam" id="PF00501">
    <property type="entry name" value="AMP-binding"/>
    <property type="match status" value="1"/>
</dbReference>
<evidence type="ECO:0000313" key="3">
    <source>
        <dbReference type="EMBL" id="CAL62978.1"/>
    </source>
</evidence>
<evidence type="ECO:0000259" key="2">
    <source>
        <dbReference type="Pfam" id="PF00501"/>
    </source>
</evidence>